<proteinExistence type="inferred from homology"/>
<dbReference type="EnsemblProtists" id="EKX42193">
    <property type="protein sequence ID" value="EKX42193"/>
    <property type="gene ID" value="GUITHDRAFT_164186"/>
</dbReference>
<evidence type="ECO:0000256" key="5">
    <source>
        <dbReference type="ARBA" id="ARBA00023065"/>
    </source>
</evidence>
<dbReference type="InterPro" id="IPR035968">
    <property type="entry name" value="ATP_synth_F1_ATPase_gsu"/>
</dbReference>
<dbReference type="AlphaFoldDB" id="L1J0Y4"/>
<dbReference type="PROSITE" id="PS00153">
    <property type="entry name" value="ATPASE_GAMMA"/>
    <property type="match status" value="1"/>
</dbReference>
<keyword evidence="12" id="KW-1185">Reference proteome</keyword>
<evidence type="ECO:0000256" key="9">
    <source>
        <dbReference type="RuleBase" id="RU004001"/>
    </source>
</evidence>
<dbReference type="Gene3D" id="3.40.1380.10">
    <property type="match status" value="1"/>
</dbReference>
<evidence type="ECO:0000313" key="12">
    <source>
        <dbReference type="Proteomes" id="UP000011087"/>
    </source>
</evidence>
<dbReference type="GO" id="GO:0046933">
    <property type="term" value="F:proton-transporting ATP synthase activity, rotational mechanism"/>
    <property type="evidence" value="ECO:0007669"/>
    <property type="project" value="InterPro"/>
</dbReference>
<keyword evidence="3 9" id="KW-0813">Transport</keyword>
<evidence type="ECO:0000256" key="3">
    <source>
        <dbReference type="ARBA" id="ARBA00022448"/>
    </source>
</evidence>
<comment type="subcellular location">
    <subcellularLocation>
        <location evidence="1">Membrane</location>
        <topology evidence="1">Peripheral membrane protein</topology>
    </subcellularLocation>
</comment>
<evidence type="ECO:0000256" key="6">
    <source>
        <dbReference type="ARBA" id="ARBA00023136"/>
    </source>
</evidence>
<reference evidence="11" key="3">
    <citation type="submission" date="2016-03" db="UniProtKB">
        <authorList>
            <consortium name="EnsemblProtists"/>
        </authorList>
    </citation>
    <scope>IDENTIFICATION</scope>
</reference>
<keyword evidence="8 9" id="KW-0066">ATP synthesis</keyword>
<dbReference type="eggNOG" id="KOG1531">
    <property type="taxonomic scope" value="Eukaryota"/>
</dbReference>
<comment type="similarity">
    <text evidence="2 9">Belongs to the ATPase gamma chain family.</text>
</comment>
<evidence type="ECO:0000313" key="11">
    <source>
        <dbReference type="EnsemblProtists" id="EKX42193"/>
    </source>
</evidence>
<dbReference type="Gene3D" id="1.10.287.80">
    <property type="entry name" value="ATP synthase, gamma subunit, helix hairpin domain"/>
    <property type="match status" value="1"/>
</dbReference>
<dbReference type="RefSeq" id="XP_005829173.1">
    <property type="nucleotide sequence ID" value="XM_005829116.1"/>
</dbReference>
<dbReference type="PaxDb" id="55529-EKX42193"/>
<keyword evidence="5 9" id="KW-0406">Ion transport</keyword>
<keyword evidence="6" id="KW-0472">Membrane</keyword>
<reference evidence="10 12" key="1">
    <citation type="journal article" date="2012" name="Nature">
        <title>Algal genomes reveal evolutionary mosaicism and the fate of nucleomorphs.</title>
        <authorList>
            <consortium name="DOE Joint Genome Institute"/>
            <person name="Curtis B.A."/>
            <person name="Tanifuji G."/>
            <person name="Burki F."/>
            <person name="Gruber A."/>
            <person name="Irimia M."/>
            <person name="Maruyama S."/>
            <person name="Arias M.C."/>
            <person name="Ball S.G."/>
            <person name="Gile G.H."/>
            <person name="Hirakawa Y."/>
            <person name="Hopkins J.F."/>
            <person name="Kuo A."/>
            <person name="Rensing S.A."/>
            <person name="Schmutz J."/>
            <person name="Symeonidi A."/>
            <person name="Elias M."/>
            <person name="Eveleigh R.J."/>
            <person name="Herman E.K."/>
            <person name="Klute M.J."/>
            <person name="Nakayama T."/>
            <person name="Obornik M."/>
            <person name="Reyes-Prieto A."/>
            <person name="Armbrust E.V."/>
            <person name="Aves S.J."/>
            <person name="Beiko R.G."/>
            <person name="Coutinho P."/>
            <person name="Dacks J.B."/>
            <person name="Durnford D.G."/>
            <person name="Fast N.M."/>
            <person name="Green B.R."/>
            <person name="Grisdale C.J."/>
            <person name="Hempel F."/>
            <person name="Henrissat B."/>
            <person name="Hoppner M.P."/>
            <person name="Ishida K."/>
            <person name="Kim E."/>
            <person name="Koreny L."/>
            <person name="Kroth P.G."/>
            <person name="Liu Y."/>
            <person name="Malik S.B."/>
            <person name="Maier U.G."/>
            <person name="McRose D."/>
            <person name="Mock T."/>
            <person name="Neilson J.A."/>
            <person name="Onodera N.T."/>
            <person name="Poole A.M."/>
            <person name="Pritham E.J."/>
            <person name="Richards T.A."/>
            <person name="Rocap G."/>
            <person name="Roy S.W."/>
            <person name="Sarai C."/>
            <person name="Schaack S."/>
            <person name="Shirato S."/>
            <person name="Slamovits C.H."/>
            <person name="Spencer D.F."/>
            <person name="Suzuki S."/>
            <person name="Worden A.Z."/>
            <person name="Zauner S."/>
            <person name="Barry K."/>
            <person name="Bell C."/>
            <person name="Bharti A.K."/>
            <person name="Crow J.A."/>
            <person name="Grimwood J."/>
            <person name="Kramer R."/>
            <person name="Lindquist E."/>
            <person name="Lucas S."/>
            <person name="Salamov A."/>
            <person name="McFadden G.I."/>
            <person name="Lane C.E."/>
            <person name="Keeling P.J."/>
            <person name="Gray M.W."/>
            <person name="Grigoriev I.V."/>
            <person name="Archibald J.M."/>
        </authorList>
    </citation>
    <scope>NUCLEOTIDE SEQUENCE</scope>
    <source>
        <strain evidence="10 12">CCMP2712</strain>
    </source>
</reference>
<sequence length="314" mass="34314">MLSFARAAAAGPSRSVLLATTTRLPDAVVRGERNASLKQLRIRLAAVKSIQRITKTMKMVAAAKLKGFQGRMFESRPLGDCVEKMIQEIPPAPEEDVAAKDLTNLIVPITSDRGLCGGINSAVAKATKNLLNDIPGDKVVAIIGNKGEALLKRTHGQYITRIFSDVYVNPTSFALASEIAEELVLTKKYDKASIIYNKFKSAIAYDTIVEEMESADAMEDRLAVFGEKFEFDDEFSESLHMNDMMQFCLASKLYSRLLESATAETSARMQAMENATKNCGEMISKLTLQMNKARQALITQELGEIVSGAAAVSE</sequence>
<dbReference type="HOGENOM" id="CLU_050669_0_1_1"/>
<dbReference type="PIRSF" id="PIRSF039089">
    <property type="entry name" value="ATP_synthase_gamma"/>
    <property type="match status" value="1"/>
</dbReference>
<dbReference type="EMBL" id="JH993018">
    <property type="protein sequence ID" value="EKX42193.1"/>
    <property type="molecule type" value="Genomic_DNA"/>
</dbReference>
<evidence type="ECO:0000256" key="8">
    <source>
        <dbReference type="ARBA" id="ARBA00023310"/>
    </source>
</evidence>
<dbReference type="STRING" id="905079.L1J0Y4"/>
<dbReference type="OrthoDB" id="239812at2759"/>
<comment type="subunit">
    <text evidence="9">F-type ATPases have 2 components, CF(1) - the catalytic core - and CF(0) - the membrane proton channel. CF(1) and CF(0) have multiple subunits.</text>
</comment>
<keyword evidence="4 9" id="KW-0375">Hydrogen ion transport</keyword>
<organism evidence="10">
    <name type="scientific">Guillardia theta (strain CCMP2712)</name>
    <name type="common">Cryptophyte</name>
    <dbReference type="NCBI Taxonomy" id="905079"/>
    <lineage>
        <taxon>Eukaryota</taxon>
        <taxon>Cryptophyceae</taxon>
        <taxon>Pyrenomonadales</taxon>
        <taxon>Geminigeraceae</taxon>
        <taxon>Guillardia</taxon>
    </lineage>
</organism>
<keyword evidence="7 9" id="KW-0139">CF(1)</keyword>
<evidence type="ECO:0000256" key="4">
    <source>
        <dbReference type="ARBA" id="ARBA00022781"/>
    </source>
</evidence>
<dbReference type="PANTHER" id="PTHR11693">
    <property type="entry name" value="ATP SYNTHASE GAMMA CHAIN"/>
    <property type="match status" value="1"/>
</dbReference>
<evidence type="ECO:0000313" key="10">
    <source>
        <dbReference type="EMBL" id="EKX42193.1"/>
    </source>
</evidence>
<protein>
    <recommendedName>
        <fullName evidence="9">ATP synthase subunit gamma</fullName>
    </recommendedName>
</protein>
<dbReference type="GeneID" id="17298882"/>
<dbReference type="PANTHER" id="PTHR11693:SF22">
    <property type="entry name" value="ATP SYNTHASE SUBUNIT GAMMA, MITOCHONDRIAL"/>
    <property type="match status" value="1"/>
</dbReference>
<evidence type="ECO:0000256" key="7">
    <source>
        <dbReference type="ARBA" id="ARBA00023196"/>
    </source>
</evidence>
<evidence type="ECO:0000256" key="2">
    <source>
        <dbReference type="ARBA" id="ARBA00007681"/>
    </source>
</evidence>
<dbReference type="Proteomes" id="UP000011087">
    <property type="component" value="Unassembled WGS sequence"/>
</dbReference>
<evidence type="ECO:0000256" key="1">
    <source>
        <dbReference type="ARBA" id="ARBA00004170"/>
    </source>
</evidence>
<dbReference type="PRINTS" id="PR00126">
    <property type="entry name" value="ATPASEGAMMA"/>
</dbReference>
<dbReference type="NCBIfam" id="TIGR01146">
    <property type="entry name" value="ATPsyn_F1gamma"/>
    <property type="match status" value="1"/>
</dbReference>
<dbReference type="SUPFAM" id="SSF52943">
    <property type="entry name" value="ATP synthase (F1-ATPase), gamma subunit"/>
    <property type="match status" value="1"/>
</dbReference>
<dbReference type="OMA" id="EVYIIYT"/>
<dbReference type="InterPro" id="IPR023632">
    <property type="entry name" value="ATP_synth_F1_gsu_CS"/>
</dbReference>
<name>L1J0Y4_GUITC</name>
<dbReference type="CDD" id="cd12151">
    <property type="entry name" value="F1-ATPase_gamma"/>
    <property type="match status" value="1"/>
</dbReference>
<dbReference type="GO" id="GO:0045259">
    <property type="term" value="C:proton-transporting ATP synthase complex"/>
    <property type="evidence" value="ECO:0007669"/>
    <property type="project" value="UniProtKB-KW"/>
</dbReference>
<reference evidence="12" key="2">
    <citation type="submission" date="2012-11" db="EMBL/GenBank/DDBJ databases">
        <authorList>
            <person name="Kuo A."/>
            <person name="Curtis B.A."/>
            <person name="Tanifuji G."/>
            <person name="Burki F."/>
            <person name="Gruber A."/>
            <person name="Irimia M."/>
            <person name="Maruyama S."/>
            <person name="Arias M.C."/>
            <person name="Ball S.G."/>
            <person name="Gile G.H."/>
            <person name="Hirakawa Y."/>
            <person name="Hopkins J.F."/>
            <person name="Rensing S.A."/>
            <person name="Schmutz J."/>
            <person name="Symeonidi A."/>
            <person name="Elias M."/>
            <person name="Eveleigh R.J."/>
            <person name="Herman E.K."/>
            <person name="Klute M.J."/>
            <person name="Nakayama T."/>
            <person name="Obornik M."/>
            <person name="Reyes-Prieto A."/>
            <person name="Armbrust E.V."/>
            <person name="Aves S.J."/>
            <person name="Beiko R.G."/>
            <person name="Coutinho P."/>
            <person name="Dacks J.B."/>
            <person name="Durnford D.G."/>
            <person name="Fast N.M."/>
            <person name="Green B.R."/>
            <person name="Grisdale C."/>
            <person name="Hempe F."/>
            <person name="Henrissat B."/>
            <person name="Hoppner M.P."/>
            <person name="Ishida K.-I."/>
            <person name="Kim E."/>
            <person name="Koreny L."/>
            <person name="Kroth P.G."/>
            <person name="Liu Y."/>
            <person name="Malik S.-B."/>
            <person name="Maier U.G."/>
            <person name="McRose D."/>
            <person name="Mock T."/>
            <person name="Neilson J.A."/>
            <person name="Onodera N.T."/>
            <person name="Poole A.M."/>
            <person name="Pritham E.J."/>
            <person name="Richards T.A."/>
            <person name="Rocap G."/>
            <person name="Roy S.W."/>
            <person name="Sarai C."/>
            <person name="Schaack S."/>
            <person name="Shirato S."/>
            <person name="Slamovits C.H."/>
            <person name="Spencer D.F."/>
            <person name="Suzuki S."/>
            <person name="Worden A.Z."/>
            <person name="Zauner S."/>
            <person name="Barry K."/>
            <person name="Bell C."/>
            <person name="Bharti A.K."/>
            <person name="Crow J.A."/>
            <person name="Grimwood J."/>
            <person name="Kramer R."/>
            <person name="Lindquist E."/>
            <person name="Lucas S."/>
            <person name="Salamov A."/>
            <person name="McFadden G.I."/>
            <person name="Lane C.E."/>
            <person name="Keeling P.J."/>
            <person name="Gray M.W."/>
            <person name="Grigoriev I.V."/>
            <person name="Archibald J.M."/>
        </authorList>
    </citation>
    <scope>NUCLEOTIDE SEQUENCE</scope>
    <source>
        <strain evidence="12">CCMP2712</strain>
    </source>
</reference>
<dbReference type="InterPro" id="IPR000131">
    <property type="entry name" value="ATP_synth_F1_gsu"/>
</dbReference>
<accession>L1J0Y4</accession>
<dbReference type="Pfam" id="PF00231">
    <property type="entry name" value="ATP-synt"/>
    <property type="match status" value="1"/>
</dbReference>
<dbReference type="KEGG" id="gtt:GUITHDRAFT_164186"/>
<gene>
    <name evidence="10" type="ORF">GUITHDRAFT_164186</name>
</gene>